<feature type="chain" id="PRO_5025344038" description="Extracellular membrane protein CFEM domain-containing protein" evidence="1">
    <location>
        <begin position="26"/>
        <end position="51"/>
    </location>
</feature>
<protein>
    <recommendedName>
        <fullName evidence="4">Extracellular membrane protein CFEM domain-containing protein</fullName>
    </recommendedName>
</protein>
<evidence type="ECO:0008006" key="4">
    <source>
        <dbReference type="Google" id="ProtNLM"/>
    </source>
</evidence>
<reference evidence="2" key="1">
    <citation type="journal article" date="2020" name="Stud. Mycol.">
        <title>101 Dothideomycetes genomes: a test case for predicting lifestyles and emergence of pathogens.</title>
        <authorList>
            <person name="Haridas S."/>
            <person name="Albert R."/>
            <person name="Binder M."/>
            <person name="Bloem J."/>
            <person name="Labutti K."/>
            <person name="Salamov A."/>
            <person name="Andreopoulos B."/>
            <person name="Baker S."/>
            <person name="Barry K."/>
            <person name="Bills G."/>
            <person name="Bluhm B."/>
            <person name="Cannon C."/>
            <person name="Castanera R."/>
            <person name="Culley D."/>
            <person name="Daum C."/>
            <person name="Ezra D."/>
            <person name="Gonzalez J."/>
            <person name="Henrissat B."/>
            <person name="Kuo A."/>
            <person name="Liang C."/>
            <person name="Lipzen A."/>
            <person name="Lutzoni F."/>
            <person name="Magnuson J."/>
            <person name="Mondo S."/>
            <person name="Nolan M."/>
            <person name="Ohm R."/>
            <person name="Pangilinan J."/>
            <person name="Park H.-J."/>
            <person name="Ramirez L."/>
            <person name="Alfaro M."/>
            <person name="Sun H."/>
            <person name="Tritt A."/>
            <person name="Yoshinaga Y."/>
            <person name="Zwiers L.-H."/>
            <person name="Turgeon B."/>
            <person name="Goodwin S."/>
            <person name="Spatafora J."/>
            <person name="Crous P."/>
            <person name="Grigoriev I."/>
        </authorList>
    </citation>
    <scope>NUCLEOTIDE SEQUENCE</scope>
    <source>
        <strain evidence="2">CBS 269.34</strain>
    </source>
</reference>
<feature type="signal peptide" evidence="1">
    <location>
        <begin position="1"/>
        <end position="25"/>
    </location>
</feature>
<keyword evidence="3" id="KW-1185">Reference proteome</keyword>
<dbReference type="AlphaFoldDB" id="A0A6A6RCM1"/>
<organism evidence="2 3">
    <name type="scientific">Lophium mytilinum</name>
    <dbReference type="NCBI Taxonomy" id="390894"/>
    <lineage>
        <taxon>Eukaryota</taxon>
        <taxon>Fungi</taxon>
        <taxon>Dikarya</taxon>
        <taxon>Ascomycota</taxon>
        <taxon>Pezizomycotina</taxon>
        <taxon>Dothideomycetes</taxon>
        <taxon>Pleosporomycetidae</taxon>
        <taxon>Mytilinidiales</taxon>
        <taxon>Mytilinidiaceae</taxon>
        <taxon>Lophium</taxon>
    </lineage>
</organism>
<name>A0A6A6RCM1_9PEZI</name>
<proteinExistence type="predicted"/>
<dbReference type="EMBL" id="MU004182">
    <property type="protein sequence ID" value="KAF2501483.1"/>
    <property type="molecule type" value="Genomic_DNA"/>
</dbReference>
<accession>A0A6A6RCM1</accession>
<evidence type="ECO:0000313" key="3">
    <source>
        <dbReference type="Proteomes" id="UP000799750"/>
    </source>
</evidence>
<gene>
    <name evidence="2" type="ORF">BU16DRAFT_522459</name>
</gene>
<sequence length="51" mass="5577">MSFATATCWGFNCILALTWPALVEAFTSNADNEACEVLCGYDTMVHEKVCV</sequence>
<evidence type="ECO:0000313" key="2">
    <source>
        <dbReference type="EMBL" id="KAF2501483.1"/>
    </source>
</evidence>
<evidence type="ECO:0000256" key="1">
    <source>
        <dbReference type="SAM" id="SignalP"/>
    </source>
</evidence>
<dbReference type="Proteomes" id="UP000799750">
    <property type="component" value="Unassembled WGS sequence"/>
</dbReference>
<keyword evidence="1" id="KW-0732">Signal</keyword>